<dbReference type="PANTHER" id="PTHR30096">
    <property type="entry name" value="4,5-DOPA DIOXYGENASE EXTRADIOL-LIKE PROTEIN"/>
    <property type="match status" value="1"/>
</dbReference>
<dbReference type="CDD" id="cd07363">
    <property type="entry name" value="45_DOPA_Dioxygenase"/>
    <property type="match status" value="1"/>
</dbReference>
<proteinExistence type="inferred from homology"/>
<dbReference type="GO" id="GO:0008198">
    <property type="term" value="F:ferrous iron binding"/>
    <property type="evidence" value="ECO:0007669"/>
    <property type="project" value="InterPro"/>
</dbReference>
<evidence type="ECO:0000256" key="3">
    <source>
        <dbReference type="ARBA" id="ARBA00022723"/>
    </source>
</evidence>
<dbReference type="EMBL" id="FQNC01000043">
    <property type="protein sequence ID" value="SGY47466.1"/>
    <property type="molecule type" value="Genomic_DNA"/>
</dbReference>
<gene>
    <name evidence="7" type="primary">BQ5605_C001g00534</name>
    <name evidence="7" type="ORF">BQ5605_C001G00534</name>
</gene>
<accession>A0A2X0MY08</accession>
<feature type="domain" description="Extradiol ring-cleavage dioxygenase class III enzyme subunit B" evidence="6">
    <location>
        <begin position="8"/>
        <end position="295"/>
    </location>
</feature>
<dbReference type="GO" id="GO:0008270">
    <property type="term" value="F:zinc ion binding"/>
    <property type="evidence" value="ECO:0007669"/>
    <property type="project" value="InterPro"/>
</dbReference>
<evidence type="ECO:0000259" key="6">
    <source>
        <dbReference type="Pfam" id="PF02900"/>
    </source>
</evidence>
<keyword evidence="3" id="KW-0479">Metal-binding</keyword>
<dbReference type="InterPro" id="IPR014436">
    <property type="entry name" value="Extradiol_dOase_DODA"/>
</dbReference>
<dbReference type="Proteomes" id="UP000249464">
    <property type="component" value="Unassembled WGS sequence"/>
</dbReference>
<evidence type="ECO:0000256" key="1">
    <source>
        <dbReference type="ARBA" id="ARBA00001947"/>
    </source>
</evidence>
<comment type="cofactor">
    <cofactor evidence="1">
        <name>Zn(2+)</name>
        <dbReference type="ChEBI" id="CHEBI:29105"/>
    </cofactor>
</comment>
<dbReference type="Pfam" id="PF02900">
    <property type="entry name" value="LigB"/>
    <property type="match status" value="1"/>
</dbReference>
<keyword evidence="8" id="KW-1185">Reference proteome</keyword>
<name>A0A2X0MY08_9BASI</name>
<dbReference type="Gene3D" id="3.40.830.10">
    <property type="entry name" value="LigB-like"/>
    <property type="match status" value="1"/>
</dbReference>
<dbReference type="SUPFAM" id="SSF53213">
    <property type="entry name" value="LigB-like"/>
    <property type="match status" value="2"/>
</dbReference>
<dbReference type="PIRSF" id="PIRSF006157">
    <property type="entry name" value="Doxgns_DODA"/>
    <property type="match status" value="1"/>
</dbReference>
<keyword evidence="4" id="KW-0862">Zinc</keyword>
<dbReference type="PANTHER" id="PTHR30096:SF1">
    <property type="entry name" value="AROMATIC RING-OPENING DIOXYGENASE FAMILY PROTEIN (AFU_ORTHOLOGUE AFUA_7G00640)"/>
    <property type="match status" value="1"/>
</dbReference>
<protein>
    <submittedName>
        <fullName evidence="7">BQ5605_C001g00534 protein</fullName>
    </submittedName>
</protein>
<comment type="similarity">
    <text evidence="2">Belongs to the DODA-type extradiol aromatic ring-opening dioxygenase family.</text>
</comment>
<dbReference type="GO" id="GO:0016702">
    <property type="term" value="F:oxidoreductase activity, acting on single donors with incorporation of molecular oxygen, incorporation of two atoms of oxygen"/>
    <property type="evidence" value="ECO:0007669"/>
    <property type="project" value="UniProtKB-ARBA"/>
</dbReference>
<evidence type="ECO:0000256" key="5">
    <source>
        <dbReference type="ARBA" id="ARBA00023002"/>
    </source>
</evidence>
<dbReference type="InterPro" id="IPR004183">
    <property type="entry name" value="Xdiol_dOase_suB"/>
</dbReference>
<dbReference type="AlphaFoldDB" id="A0A2X0MY08"/>
<keyword evidence="5" id="KW-0560">Oxidoreductase</keyword>
<reference evidence="7 8" key="1">
    <citation type="submission" date="2016-11" db="EMBL/GenBank/DDBJ databases">
        <authorList>
            <person name="Jaros S."/>
            <person name="Januszkiewicz K."/>
            <person name="Wedrychowicz H."/>
        </authorList>
    </citation>
    <scope>NUCLEOTIDE SEQUENCE [LARGE SCALE GENOMIC DNA]</scope>
</reference>
<evidence type="ECO:0000256" key="4">
    <source>
        <dbReference type="ARBA" id="ARBA00022833"/>
    </source>
</evidence>
<sequence>MKSTPTPVIFCSHGSTMMLGEDSSAGRYWQKVGEEAMARKIEGVVFMGAHWEVNGNGFEIASNASEPVKQPVAWVSPDKYIDYNINVSPKLAERVHDSLTAAGIESKLNPNVEWSESVKSPRGPYSSRNCQLTLWLGLASLVHDVFLVLTWMFPKKSPPVTLISTNAYYDPYSHVAVGAALRHLRHENILLIGTGGTVHNLYRNAWSNIILHQDNFAQTKPPEPWAIAFRNEACDALTLNSGPALRKAAMRLMRNPLYRDAHGTDDHFAPVLFCAGAAGDAEDEGTKNTATAEVWELEQMCNTQFQFGEW</sequence>
<dbReference type="STRING" id="796604.A0A2X0MY08"/>
<organism evidence="7 8">
    <name type="scientific">Microbotryum silenes-dioicae</name>
    <dbReference type="NCBI Taxonomy" id="796604"/>
    <lineage>
        <taxon>Eukaryota</taxon>
        <taxon>Fungi</taxon>
        <taxon>Dikarya</taxon>
        <taxon>Basidiomycota</taxon>
        <taxon>Pucciniomycotina</taxon>
        <taxon>Microbotryomycetes</taxon>
        <taxon>Microbotryales</taxon>
        <taxon>Microbotryaceae</taxon>
        <taxon>Microbotryum</taxon>
    </lineage>
</organism>
<evidence type="ECO:0000313" key="8">
    <source>
        <dbReference type="Proteomes" id="UP000249464"/>
    </source>
</evidence>
<evidence type="ECO:0000256" key="2">
    <source>
        <dbReference type="ARBA" id="ARBA00007581"/>
    </source>
</evidence>
<evidence type="ECO:0000313" key="7">
    <source>
        <dbReference type="EMBL" id="SGY47466.1"/>
    </source>
</evidence>